<comment type="caution">
    <text evidence="7">The sequence shown here is derived from an EMBL/GenBank/DDBJ whole genome shotgun (WGS) entry which is preliminary data.</text>
</comment>
<organism evidence="7 8">
    <name type="scientific">Pelomicrobium methylotrophicum</name>
    <dbReference type="NCBI Taxonomy" id="2602750"/>
    <lineage>
        <taxon>Bacteria</taxon>
        <taxon>Pseudomonadati</taxon>
        <taxon>Pseudomonadota</taxon>
        <taxon>Hydrogenophilia</taxon>
        <taxon>Hydrogenophilia incertae sedis</taxon>
        <taxon>Pelomicrobium</taxon>
    </lineage>
</organism>
<name>A0A5C7EVR7_9PROT</name>
<evidence type="ECO:0000256" key="4">
    <source>
        <dbReference type="ARBA" id="ARBA00023136"/>
    </source>
</evidence>
<dbReference type="GO" id="GO:0005886">
    <property type="term" value="C:plasma membrane"/>
    <property type="evidence" value="ECO:0007669"/>
    <property type="project" value="InterPro"/>
</dbReference>
<evidence type="ECO:0000313" key="8">
    <source>
        <dbReference type="Proteomes" id="UP000321201"/>
    </source>
</evidence>
<protein>
    <submittedName>
        <fullName evidence="7">LapA family protein</fullName>
    </submittedName>
</protein>
<evidence type="ECO:0000313" key="7">
    <source>
        <dbReference type="EMBL" id="TXF12447.1"/>
    </source>
</evidence>
<reference evidence="7 8" key="1">
    <citation type="submission" date="2019-08" db="EMBL/GenBank/DDBJ databases">
        <title>Pelomicrobium methylotrophicum gen. nov., sp. nov. a moderately thermophilic, facultatively anaerobic, lithoautotrophic and methylotrophic bacterium isolated from a terrestrial mud volcano.</title>
        <authorList>
            <person name="Slobodkina G.B."/>
            <person name="Merkel A.Y."/>
            <person name="Slobodkin A.I."/>
        </authorList>
    </citation>
    <scope>NUCLEOTIDE SEQUENCE [LARGE SCALE GENOMIC DNA]</scope>
    <source>
        <strain evidence="7 8">SM250</strain>
    </source>
</reference>
<dbReference type="OrthoDB" id="7066519at2"/>
<dbReference type="RefSeq" id="WP_147799315.1">
    <property type="nucleotide sequence ID" value="NZ_VPFL01000006.1"/>
</dbReference>
<proteinExistence type="predicted"/>
<dbReference type="Proteomes" id="UP000321201">
    <property type="component" value="Unassembled WGS sequence"/>
</dbReference>
<keyword evidence="1" id="KW-1003">Cell membrane</keyword>
<dbReference type="AlphaFoldDB" id="A0A5C7EVR7"/>
<keyword evidence="2 5" id="KW-0812">Transmembrane</keyword>
<evidence type="ECO:0000256" key="2">
    <source>
        <dbReference type="ARBA" id="ARBA00022692"/>
    </source>
</evidence>
<keyword evidence="8" id="KW-1185">Reference proteome</keyword>
<evidence type="ECO:0000256" key="5">
    <source>
        <dbReference type="SAM" id="Phobius"/>
    </source>
</evidence>
<evidence type="ECO:0000256" key="1">
    <source>
        <dbReference type="ARBA" id="ARBA00022475"/>
    </source>
</evidence>
<sequence length="85" mass="9676">MRVVSWILRIILFLLLLTFALKNMDEVTVRYYFGIEWQAPLALVIFVFFVAGTVIGVIAGFVGELGRRRRRAQAVEARSPLDPHA</sequence>
<feature type="transmembrane region" description="Helical" evidence="5">
    <location>
        <begin position="41"/>
        <end position="62"/>
    </location>
</feature>
<evidence type="ECO:0000259" key="6">
    <source>
        <dbReference type="Pfam" id="PF06305"/>
    </source>
</evidence>
<accession>A0A5C7EVR7</accession>
<dbReference type="Pfam" id="PF06305">
    <property type="entry name" value="LapA_dom"/>
    <property type="match status" value="1"/>
</dbReference>
<evidence type="ECO:0000256" key="3">
    <source>
        <dbReference type="ARBA" id="ARBA00022989"/>
    </source>
</evidence>
<gene>
    <name evidence="7" type="ORF">FR698_06235</name>
</gene>
<dbReference type="InParanoid" id="A0A5C7EVR7"/>
<keyword evidence="4 5" id="KW-0472">Membrane</keyword>
<feature type="domain" description="Lipopolysaccharide assembly protein A" evidence="6">
    <location>
        <begin position="22"/>
        <end position="73"/>
    </location>
</feature>
<dbReference type="InterPro" id="IPR010445">
    <property type="entry name" value="LapA_dom"/>
</dbReference>
<keyword evidence="3 5" id="KW-1133">Transmembrane helix</keyword>
<dbReference type="EMBL" id="VPFL01000006">
    <property type="protein sequence ID" value="TXF12447.1"/>
    <property type="molecule type" value="Genomic_DNA"/>
</dbReference>